<sequence length="211" mass="21737">MYRRPSLLGAAALVSLAAAAAQDTTVAFTDPNTGIDFQAFSDSGLGYQFGIALPETITTEFIGQLVVPLNGTAGWAGVSFGEHMVGPLLLAAWANAGSVMSSFRKASQYAQPPPYSNASVTLSPISSGTYINATHASLTFVCAGCVDDVLSFSPADTSTTMAYAVSYTSPQTPGSASANLSFHGAGYGQFTVLLSEAQSPEYESWAAMASS</sequence>
<evidence type="ECO:0000313" key="3">
    <source>
        <dbReference type="EMBL" id="EFJ00229.1"/>
    </source>
</evidence>
<dbReference type="InParanoid" id="D8PWK6"/>
<evidence type="ECO:0000259" key="2">
    <source>
        <dbReference type="Pfam" id="PF16010"/>
    </source>
</evidence>
<feature type="signal peptide" evidence="1">
    <location>
        <begin position="1"/>
        <end position="21"/>
    </location>
</feature>
<dbReference type="GeneID" id="9597388"/>
<dbReference type="InterPro" id="IPR053208">
    <property type="entry name" value="GMC_Oxidoreductase_CD"/>
</dbReference>
<feature type="domain" description="Cellobiose dehydrogenase-like cytochrome" evidence="2">
    <location>
        <begin position="28"/>
        <end position="203"/>
    </location>
</feature>
<dbReference type="PANTHER" id="PTHR47190">
    <property type="entry name" value="DEHYDROGENASE, PUTATIVE-RELATED"/>
    <property type="match status" value="1"/>
</dbReference>
<proteinExistence type="predicted"/>
<evidence type="ECO:0000256" key="1">
    <source>
        <dbReference type="SAM" id="SignalP"/>
    </source>
</evidence>
<reference evidence="3 4" key="1">
    <citation type="journal article" date="2010" name="Nat. Biotechnol.">
        <title>Genome sequence of the model mushroom Schizophyllum commune.</title>
        <authorList>
            <person name="Ohm R.A."/>
            <person name="de Jong J.F."/>
            <person name="Lugones L.G."/>
            <person name="Aerts A."/>
            <person name="Kothe E."/>
            <person name="Stajich J.E."/>
            <person name="de Vries R.P."/>
            <person name="Record E."/>
            <person name="Levasseur A."/>
            <person name="Baker S.E."/>
            <person name="Bartholomew K.A."/>
            <person name="Coutinho P.M."/>
            <person name="Erdmann S."/>
            <person name="Fowler T.J."/>
            <person name="Gathman A.C."/>
            <person name="Lombard V."/>
            <person name="Henrissat B."/>
            <person name="Knabe N."/>
            <person name="Kuees U."/>
            <person name="Lilly W.W."/>
            <person name="Lindquist E."/>
            <person name="Lucas S."/>
            <person name="Magnuson J.K."/>
            <person name="Piumi F."/>
            <person name="Raudaskoski M."/>
            <person name="Salamov A."/>
            <person name="Schmutz J."/>
            <person name="Schwarze F.W.M.R."/>
            <person name="vanKuyk P.A."/>
            <person name="Horton J.S."/>
            <person name="Grigoriev I.V."/>
            <person name="Woesten H.A.B."/>
        </authorList>
    </citation>
    <scope>NUCLEOTIDE SEQUENCE [LARGE SCALE GENOMIC DNA]</scope>
    <source>
        <strain evidence="4">H4-8 / FGSC 9210</strain>
    </source>
</reference>
<dbReference type="VEuPathDB" id="FungiDB:SCHCODRAFT_02023525"/>
<accession>D8PWK6</accession>
<keyword evidence="1" id="KW-0732">Signal</keyword>
<dbReference type="CDD" id="cd09630">
    <property type="entry name" value="CDH_like_cytochrome"/>
    <property type="match status" value="1"/>
</dbReference>
<dbReference type="EMBL" id="GL377303">
    <property type="protein sequence ID" value="EFJ00229.1"/>
    <property type="molecule type" value="Genomic_DNA"/>
</dbReference>
<dbReference type="AlphaFoldDB" id="D8PWK6"/>
<dbReference type="STRING" id="578458.D8PWK6"/>
<dbReference type="HOGENOM" id="CLU_081649_2_0_1"/>
<dbReference type="KEGG" id="scm:SCHCO_02023525"/>
<name>D8PWK6_SCHCM</name>
<dbReference type="InterPro" id="IPR015920">
    <property type="entry name" value="Cellobiose_DH-like_cyt"/>
</dbReference>
<dbReference type="eggNOG" id="ENOG502SMEZ">
    <property type="taxonomic scope" value="Eukaryota"/>
</dbReference>
<dbReference type="SUPFAM" id="SSF49344">
    <property type="entry name" value="CBD9-like"/>
    <property type="match status" value="1"/>
</dbReference>
<evidence type="ECO:0000313" key="4">
    <source>
        <dbReference type="Proteomes" id="UP000007431"/>
    </source>
</evidence>
<gene>
    <name evidence="3" type="ORF">SCHCODRAFT_232538</name>
</gene>
<dbReference type="Pfam" id="PF16010">
    <property type="entry name" value="CDH-cyt"/>
    <property type="match status" value="1"/>
</dbReference>
<organism evidence="4">
    <name type="scientific">Schizophyllum commune (strain H4-8 / FGSC 9210)</name>
    <name type="common">Split gill fungus</name>
    <dbReference type="NCBI Taxonomy" id="578458"/>
    <lineage>
        <taxon>Eukaryota</taxon>
        <taxon>Fungi</taxon>
        <taxon>Dikarya</taxon>
        <taxon>Basidiomycota</taxon>
        <taxon>Agaricomycotina</taxon>
        <taxon>Agaricomycetes</taxon>
        <taxon>Agaricomycetidae</taxon>
        <taxon>Agaricales</taxon>
        <taxon>Schizophyllaceae</taxon>
        <taxon>Schizophyllum</taxon>
    </lineage>
</organism>
<dbReference type="PANTHER" id="PTHR47190:SF4">
    <property type="entry name" value="DEHYDROGENASE, PUTATIVE-RELATED"/>
    <property type="match status" value="1"/>
</dbReference>
<dbReference type="RefSeq" id="XP_003035131.1">
    <property type="nucleotide sequence ID" value="XM_003035085.1"/>
</dbReference>
<dbReference type="OrthoDB" id="413885at2759"/>
<keyword evidence="4" id="KW-1185">Reference proteome</keyword>
<dbReference type="Proteomes" id="UP000007431">
    <property type="component" value="Unassembled WGS sequence"/>
</dbReference>
<dbReference type="Gene3D" id="2.60.40.1210">
    <property type="entry name" value="Cellobiose dehydrogenase, cytochrome domain"/>
    <property type="match status" value="1"/>
</dbReference>
<feature type="chain" id="PRO_5003120329" description="Cellobiose dehydrogenase-like cytochrome domain-containing protein" evidence="1">
    <location>
        <begin position="22"/>
        <end position="211"/>
    </location>
</feature>
<dbReference type="OMA" id="HWTLNAL"/>
<protein>
    <recommendedName>
        <fullName evidence="2">Cellobiose dehydrogenase-like cytochrome domain-containing protein</fullName>
    </recommendedName>
</protein>